<reference evidence="6 7" key="1">
    <citation type="submission" date="2021-06" db="EMBL/GenBank/DDBJ databases">
        <title>Ecological speciation of a Streptomyces species isolated from different habitats and geographic origins.</title>
        <authorList>
            <person name="Wang J."/>
        </authorList>
    </citation>
    <scope>NUCLEOTIDE SEQUENCE [LARGE SCALE GENOMIC DNA]</scope>
    <source>
        <strain evidence="6 7">FXJ8.012</strain>
    </source>
</reference>
<dbReference type="InterPro" id="IPR036388">
    <property type="entry name" value="WH-like_DNA-bd_sf"/>
</dbReference>
<organism evidence="6 7">
    <name type="scientific">Streptomyces olivaceus</name>
    <dbReference type="NCBI Taxonomy" id="47716"/>
    <lineage>
        <taxon>Bacteria</taxon>
        <taxon>Bacillati</taxon>
        <taxon>Actinomycetota</taxon>
        <taxon>Actinomycetes</taxon>
        <taxon>Kitasatosporales</taxon>
        <taxon>Streptomycetaceae</taxon>
        <taxon>Streptomyces</taxon>
    </lineage>
</organism>
<dbReference type="SUPFAM" id="SSF46785">
    <property type="entry name" value="Winged helix' DNA-binding domain"/>
    <property type="match status" value="1"/>
</dbReference>
<dbReference type="Proteomes" id="UP000758701">
    <property type="component" value="Unassembled WGS sequence"/>
</dbReference>
<dbReference type="PROSITE" id="PS50987">
    <property type="entry name" value="HTH_ARSR_2"/>
    <property type="match status" value="1"/>
</dbReference>
<evidence type="ECO:0000256" key="2">
    <source>
        <dbReference type="ARBA" id="ARBA00023125"/>
    </source>
</evidence>
<dbReference type="InterPro" id="IPR036390">
    <property type="entry name" value="WH_DNA-bd_sf"/>
</dbReference>
<dbReference type="PANTHER" id="PTHR43132">
    <property type="entry name" value="ARSENICAL RESISTANCE OPERON REPRESSOR ARSR-RELATED"/>
    <property type="match status" value="1"/>
</dbReference>
<evidence type="ECO:0000259" key="5">
    <source>
        <dbReference type="PROSITE" id="PS50987"/>
    </source>
</evidence>
<dbReference type="SMART" id="SM00418">
    <property type="entry name" value="HTH_ARSR"/>
    <property type="match status" value="1"/>
</dbReference>
<comment type="caution">
    <text evidence="6">The sequence shown here is derived from an EMBL/GenBank/DDBJ whole genome shotgun (WGS) entry which is preliminary data.</text>
</comment>
<dbReference type="Gene3D" id="1.10.10.10">
    <property type="entry name" value="Winged helix-like DNA-binding domain superfamily/Winged helix DNA-binding domain"/>
    <property type="match status" value="1"/>
</dbReference>
<keyword evidence="7" id="KW-1185">Reference proteome</keyword>
<keyword evidence="1" id="KW-0805">Transcription regulation</keyword>
<evidence type="ECO:0000256" key="3">
    <source>
        <dbReference type="ARBA" id="ARBA00023163"/>
    </source>
</evidence>
<dbReference type="PRINTS" id="PR00778">
    <property type="entry name" value="HTHARSR"/>
</dbReference>
<feature type="region of interest" description="Disordered" evidence="4">
    <location>
        <begin position="104"/>
        <end position="138"/>
    </location>
</feature>
<dbReference type="PANTHER" id="PTHR43132:SF8">
    <property type="entry name" value="HTH-TYPE TRANSCRIPTIONAL REGULATOR KMTR"/>
    <property type="match status" value="1"/>
</dbReference>
<dbReference type="EMBL" id="JAHSTP010000003">
    <property type="protein sequence ID" value="MBZ6151569.1"/>
    <property type="molecule type" value="Genomic_DNA"/>
</dbReference>
<dbReference type="InterPro" id="IPR051011">
    <property type="entry name" value="Metal_resp_trans_reg"/>
</dbReference>
<protein>
    <submittedName>
        <fullName evidence="6">Metalloregulator ArsR/SmtB family transcription factor</fullName>
    </submittedName>
</protein>
<dbReference type="Pfam" id="PF01022">
    <property type="entry name" value="HTH_5"/>
    <property type="match status" value="1"/>
</dbReference>
<keyword evidence="2" id="KW-0238">DNA-binding</keyword>
<proteinExistence type="predicted"/>
<dbReference type="NCBIfam" id="NF033788">
    <property type="entry name" value="HTH_metalloreg"/>
    <property type="match status" value="1"/>
</dbReference>
<name>A0ABS7W0S5_STROV</name>
<keyword evidence="3" id="KW-0804">Transcription</keyword>
<gene>
    <name evidence="6" type="ORF">KVH32_10340</name>
</gene>
<evidence type="ECO:0000313" key="6">
    <source>
        <dbReference type="EMBL" id="MBZ6151569.1"/>
    </source>
</evidence>
<dbReference type="RefSeq" id="WP_078535888.1">
    <property type="nucleotide sequence ID" value="NZ_JAHSST010000003.1"/>
</dbReference>
<evidence type="ECO:0000256" key="1">
    <source>
        <dbReference type="ARBA" id="ARBA00023015"/>
    </source>
</evidence>
<dbReference type="InterPro" id="IPR001845">
    <property type="entry name" value="HTH_ArsR_DNA-bd_dom"/>
</dbReference>
<accession>A0ABS7W0S5</accession>
<dbReference type="InterPro" id="IPR011991">
    <property type="entry name" value="ArsR-like_HTH"/>
</dbReference>
<evidence type="ECO:0000313" key="7">
    <source>
        <dbReference type="Proteomes" id="UP000758701"/>
    </source>
</evidence>
<dbReference type="CDD" id="cd00090">
    <property type="entry name" value="HTH_ARSR"/>
    <property type="match status" value="1"/>
</dbReference>
<sequence length="138" mass="14806">MAGSGQYEEPSGEVLGRAAEAFGLLAAPARLHIVWLLAHGERDVSALAEQVGGALPAVSQHLSKLKLAGLVRSRREGRRQVYYVGDPGVVAVVRLMIGQLAEQEREQGPEYRQGSRQGHGQVYERGAGPVRRLRGTGA</sequence>
<evidence type="ECO:0000256" key="4">
    <source>
        <dbReference type="SAM" id="MobiDB-lite"/>
    </source>
</evidence>
<feature type="domain" description="HTH arsR-type" evidence="5">
    <location>
        <begin position="10"/>
        <end position="104"/>
    </location>
</feature>